<dbReference type="AlphaFoldDB" id="A0A2G9I4K1"/>
<comment type="caution">
    <text evidence="2">The sequence shown here is derived from an EMBL/GenBank/DDBJ whole genome shotgun (WGS) entry which is preliminary data.</text>
</comment>
<dbReference type="Proteomes" id="UP000231279">
    <property type="component" value="Unassembled WGS sequence"/>
</dbReference>
<evidence type="ECO:0000313" key="3">
    <source>
        <dbReference type="Proteomes" id="UP000231279"/>
    </source>
</evidence>
<evidence type="ECO:0000256" key="1">
    <source>
        <dbReference type="SAM" id="MobiDB-lite"/>
    </source>
</evidence>
<organism evidence="2 3">
    <name type="scientific">Handroanthus impetiginosus</name>
    <dbReference type="NCBI Taxonomy" id="429701"/>
    <lineage>
        <taxon>Eukaryota</taxon>
        <taxon>Viridiplantae</taxon>
        <taxon>Streptophyta</taxon>
        <taxon>Embryophyta</taxon>
        <taxon>Tracheophyta</taxon>
        <taxon>Spermatophyta</taxon>
        <taxon>Magnoliopsida</taxon>
        <taxon>eudicotyledons</taxon>
        <taxon>Gunneridae</taxon>
        <taxon>Pentapetalae</taxon>
        <taxon>asterids</taxon>
        <taxon>lamiids</taxon>
        <taxon>Lamiales</taxon>
        <taxon>Bignoniaceae</taxon>
        <taxon>Crescentiina</taxon>
        <taxon>Tabebuia alliance</taxon>
        <taxon>Handroanthus</taxon>
    </lineage>
</organism>
<evidence type="ECO:0000313" key="2">
    <source>
        <dbReference type="EMBL" id="PIN24688.1"/>
    </source>
</evidence>
<protein>
    <submittedName>
        <fullName evidence="2">Uncharacterized protein</fullName>
    </submittedName>
</protein>
<proteinExistence type="predicted"/>
<feature type="region of interest" description="Disordered" evidence="1">
    <location>
        <begin position="1"/>
        <end position="51"/>
    </location>
</feature>
<sequence>MKVATKESNFEKRIKPRASDPRLKPLQDPCLSHGSGMVPTRPNHNHSMKPH</sequence>
<gene>
    <name evidence="2" type="ORF">CDL12_02570</name>
</gene>
<dbReference type="EMBL" id="NKXS01000371">
    <property type="protein sequence ID" value="PIN24688.1"/>
    <property type="molecule type" value="Genomic_DNA"/>
</dbReference>
<reference evidence="3" key="1">
    <citation type="journal article" date="2018" name="Gigascience">
        <title>Genome assembly of the Pink Ipe (Handroanthus impetiginosus, Bignoniaceae), a highly valued, ecologically keystone Neotropical timber forest tree.</title>
        <authorList>
            <person name="Silva-Junior O.B."/>
            <person name="Grattapaglia D."/>
            <person name="Novaes E."/>
            <person name="Collevatti R.G."/>
        </authorList>
    </citation>
    <scope>NUCLEOTIDE SEQUENCE [LARGE SCALE GENOMIC DNA]</scope>
    <source>
        <strain evidence="3">cv. UFG-1</strain>
    </source>
</reference>
<keyword evidence="3" id="KW-1185">Reference proteome</keyword>
<name>A0A2G9I4K1_9LAMI</name>
<feature type="compositionally biased region" description="Basic and acidic residues" evidence="1">
    <location>
        <begin position="1"/>
        <end position="25"/>
    </location>
</feature>
<accession>A0A2G9I4K1</accession>